<dbReference type="InterPro" id="IPR025295">
    <property type="entry name" value="eCIS_core_dom"/>
</dbReference>
<sequence>MSKAAPTHIEPARPAAQTPAAPTRTGIGNNALLRALRPLTTTGHPLPTDLRTSMEHGFGHDLSHVRLHTDSRAADSAAAVGARAYTLGHHIVFGRDGFDDSGASRALLAHELAHVVQQGSGSPRMPGPAHERAADHAATAVLTGEKSVDVGQGSGPGLARSAEGEDGGLMAGIIGKGKARVVDKILTELGLPGGNGIAQQAVAGFAGELVDQFKDDKGEAAAFLARVATMSRADAGQFVKGYLTGLIEGVASPVTDLIGLAAFGEHVSDLRNKLLASIFRGKGDLLADADELLTTVAKMLPDWRKAWSDAKANPKATVMAVLTVREKLHDNALEMAHKIGRSGAKSLVASFNAPFTNPEAEKNFPAAADLARPATAAVATGGAIMRRIRDTPWSQVGGKVGNVVGFVAVQVALLAFTEGLGNLIEQVAAKLGSVAGTLLKLSKPIGTAAARVAEFVAEIGKALSAGEALIGKLLAKAVKPLESVFGPILAPLGKAMQQLQKFLRKILGVADREAVVLAEGAAEALAHAPGAPTPKAAPKPAPKAAGPAKPKQVLPKAEKLPVATKPEPTPVTPRPEPAPTPEPSFPPPPKPVKQPEPQPFRTPQQRPTHPPVPPEKAPAPPRQPTRRAPSPFKEPDPAHPKKDPFEIDPRFRKKPPPPEPATPEPDLEPPIDLAARRRTKLPDVRDNPHIDLDAPPANDITSRYAKSADGYIPPEPDLPAPPTDLHIARPPAPNTPMAAAPRPTVEPPRPLTPAQRQITPSNPTIQPRKPAPPPVIDQSTRYHEIAPGVSGNDRVNIQKQSAEFEQWVNDAFAKEFPTGTRSQITIFNEAEYAYGTAGASRLDTVVDPLKLSIDAKRYGNLHLRGNRTRLIDNIVDQATERAASRNLPKGHAQAVVIDGRGQKLSDAMLNELIDGIVANSHGTIARQHIWIVLD</sequence>
<feature type="compositionally biased region" description="Low complexity" evidence="1">
    <location>
        <begin position="12"/>
        <end position="26"/>
    </location>
</feature>
<dbReference type="PANTHER" id="PTHR13361">
    <property type="entry name" value="WW DOMAIN-BINDING PROTEIN 11"/>
    <property type="match status" value="1"/>
</dbReference>
<feature type="domain" description="eCIS core" evidence="2">
    <location>
        <begin position="45"/>
        <end position="121"/>
    </location>
</feature>
<protein>
    <submittedName>
        <fullName evidence="3">DUF4157 domain-containing protein</fullName>
    </submittedName>
</protein>
<dbReference type="PANTHER" id="PTHR13361:SF1">
    <property type="entry name" value="WW DOMAIN-BINDING PROTEIN 11"/>
    <property type="match status" value="1"/>
</dbReference>
<feature type="compositionally biased region" description="Basic and acidic residues" evidence="1">
    <location>
        <begin position="680"/>
        <end position="692"/>
    </location>
</feature>
<evidence type="ECO:0000313" key="3">
    <source>
        <dbReference type="EMBL" id="MEV0711582.1"/>
    </source>
</evidence>
<proteinExistence type="predicted"/>
<feature type="region of interest" description="Disordered" evidence="1">
    <location>
        <begin position="528"/>
        <end position="701"/>
    </location>
</feature>
<feature type="compositionally biased region" description="Pro residues" evidence="1">
    <location>
        <begin position="531"/>
        <end position="541"/>
    </location>
</feature>
<evidence type="ECO:0000313" key="4">
    <source>
        <dbReference type="Proteomes" id="UP001551695"/>
    </source>
</evidence>
<keyword evidence="4" id="KW-1185">Reference proteome</keyword>
<feature type="compositionally biased region" description="Polar residues" evidence="1">
    <location>
        <begin position="754"/>
        <end position="765"/>
    </location>
</feature>
<evidence type="ECO:0000256" key="1">
    <source>
        <dbReference type="SAM" id="MobiDB-lite"/>
    </source>
</evidence>
<dbReference type="RefSeq" id="WP_357788081.1">
    <property type="nucleotide sequence ID" value="NZ_JBFAKC010000016.1"/>
</dbReference>
<dbReference type="Pfam" id="PF13699">
    <property type="entry name" value="eCIS_core"/>
    <property type="match status" value="1"/>
</dbReference>
<organism evidence="3 4">
    <name type="scientific">Nocardia aurea</name>
    <dbReference type="NCBI Taxonomy" id="2144174"/>
    <lineage>
        <taxon>Bacteria</taxon>
        <taxon>Bacillati</taxon>
        <taxon>Actinomycetota</taxon>
        <taxon>Actinomycetes</taxon>
        <taxon>Mycobacteriales</taxon>
        <taxon>Nocardiaceae</taxon>
        <taxon>Nocardia</taxon>
    </lineage>
</organism>
<feature type="region of interest" description="Disordered" evidence="1">
    <location>
        <begin position="733"/>
        <end position="778"/>
    </location>
</feature>
<feature type="region of interest" description="Disordered" evidence="1">
    <location>
        <begin position="1"/>
        <end position="26"/>
    </location>
</feature>
<feature type="compositionally biased region" description="Pro residues" evidence="1">
    <location>
        <begin position="608"/>
        <end position="623"/>
    </location>
</feature>
<dbReference type="PRINTS" id="PR01217">
    <property type="entry name" value="PRICHEXTENSN"/>
</dbReference>
<feature type="compositionally biased region" description="Pro residues" evidence="1">
    <location>
        <begin position="567"/>
        <end position="600"/>
    </location>
</feature>
<reference evidence="3 4" key="1">
    <citation type="submission" date="2024-06" db="EMBL/GenBank/DDBJ databases">
        <title>The Natural Products Discovery Center: Release of the First 8490 Sequenced Strains for Exploring Actinobacteria Biosynthetic Diversity.</title>
        <authorList>
            <person name="Kalkreuter E."/>
            <person name="Kautsar S.A."/>
            <person name="Yang D."/>
            <person name="Bader C.D."/>
            <person name="Teijaro C.N."/>
            <person name="Fluegel L."/>
            <person name="Davis C.M."/>
            <person name="Simpson J.R."/>
            <person name="Lauterbach L."/>
            <person name="Steele A.D."/>
            <person name="Gui C."/>
            <person name="Meng S."/>
            <person name="Li G."/>
            <person name="Viehrig K."/>
            <person name="Ye F."/>
            <person name="Su P."/>
            <person name="Kiefer A.F."/>
            <person name="Nichols A."/>
            <person name="Cepeda A.J."/>
            <person name="Yan W."/>
            <person name="Fan B."/>
            <person name="Jiang Y."/>
            <person name="Adhikari A."/>
            <person name="Zheng C.-J."/>
            <person name="Schuster L."/>
            <person name="Cowan T.M."/>
            <person name="Smanski M.J."/>
            <person name="Chevrette M.G."/>
            <person name="De Carvalho L.P.S."/>
            <person name="Shen B."/>
        </authorList>
    </citation>
    <scope>NUCLEOTIDE SEQUENCE [LARGE SCALE GENOMIC DNA]</scope>
    <source>
        <strain evidence="3 4">NPDC050403</strain>
    </source>
</reference>
<dbReference type="EMBL" id="JBFAKC010000016">
    <property type="protein sequence ID" value="MEV0711582.1"/>
    <property type="molecule type" value="Genomic_DNA"/>
</dbReference>
<gene>
    <name evidence="3" type="ORF">AB0I48_28875</name>
</gene>
<accession>A0ABV3G1L5</accession>
<dbReference type="Proteomes" id="UP001551695">
    <property type="component" value="Unassembled WGS sequence"/>
</dbReference>
<evidence type="ECO:0000259" key="2">
    <source>
        <dbReference type="Pfam" id="PF13699"/>
    </source>
</evidence>
<feature type="compositionally biased region" description="Low complexity" evidence="1">
    <location>
        <begin position="542"/>
        <end position="551"/>
    </location>
</feature>
<comment type="caution">
    <text evidence="3">The sequence shown here is derived from an EMBL/GenBank/DDBJ whole genome shotgun (WGS) entry which is preliminary data.</text>
</comment>
<feature type="compositionally biased region" description="Basic and acidic residues" evidence="1">
    <location>
        <begin position="633"/>
        <end position="650"/>
    </location>
</feature>
<name>A0ABV3G1L5_9NOCA</name>